<dbReference type="FunFam" id="1.10.240.10:FF:000002">
    <property type="entry name" value="Tryptophan--tRNA ligase"/>
    <property type="match status" value="1"/>
</dbReference>
<dbReference type="InterPro" id="IPR001412">
    <property type="entry name" value="aa-tRNA-synth_I_CS"/>
</dbReference>
<evidence type="ECO:0000256" key="9">
    <source>
        <dbReference type="ARBA" id="ARBA00030268"/>
    </source>
</evidence>
<keyword evidence="5 11" id="KW-0547">Nucleotide-binding</keyword>
<evidence type="ECO:0000256" key="2">
    <source>
        <dbReference type="ARBA" id="ARBA00005594"/>
    </source>
</evidence>
<dbReference type="Gene3D" id="3.40.50.620">
    <property type="entry name" value="HUPs"/>
    <property type="match status" value="1"/>
</dbReference>
<dbReference type="GeneID" id="68114037"/>
<comment type="subcellular location">
    <subcellularLocation>
        <location evidence="1">Mitochondrion</location>
    </subcellularLocation>
</comment>
<sequence length="439" mass="50035">MFKFFRPHVSFACQKLQTLKSPLSSSSQISCRVTSLPSTCIHQEQQQQQRKYSRNEQHVSLNSSIDENSSHHRVVFSGIQPTGNLHLGNYLGAVKNWVTLCNDDLSTKRQIESLIHPKDKENQRPSSIPLNQASSNAPLFHEKFFCVVDLHAITMPQDPKALRESSVNLIAMLLACGLDPNKCSLFFQSQIPAHSQLSWILGCFITENRLKRMHHYKDKKTENSSIGLVSYPVLMSADILLYSLKGNELYIPVGDDQRQHLELAQEVAQQMNFKFEGLFDVPRGIYPPHAYRVMSLRDGTKKMSKSDTSDMSRINIVDSDDLIAQKIKKAKTDALTELTYDKEKRPEVANLIDIYAALQGKTAEEVVQMYSSITENVNSKFKHDLAEIVVQAIKPIRENYNRYLNDPQFIQQVVTRGSERANEVTQKALRQIMDRVGFY</sequence>
<gene>
    <name evidence="12" type="ORF">FDP41_006819</name>
</gene>
<dbReference type="VEuPathDB" id="AmoebaDB:NfTy_075500"/>
<dbReference type="PRINTS" id="PR01039">
    <property type="entry name" value="TRNASYNTHTRP"/>
</dbReference>
<evidence type="ECO:0000313" key="13">
    <source>
        <dbReference type="Proteomes" id="UP000444721"/>
    </source>
</evidence>
<evidence type="ECO:0000256" key="8">
    <source>
        <dbReference type="ARBA" id="ARBA00023146"/>
    </source>
</evidence>
<evidence type="ECO:0000256" key="4">
    <source>
        <dbReference type="ARBA" id="ARBA00022598"/>
    </source>
</evidence>
<dbReference type="VEuPathDB" id="AmoebaDB:NF0045020"/>
<evidence type="ECO:0000256" key="7">
    <source>
        <dbReference type="ARBA" id="ARBA00022917"/>
    </source>
</evidence>
<evidence type="ECO:0000256" key="5">
    <source>
        <dbReference type="ARBA" id="ARBA00022741"/>
    </source>
</evidence>
<dbReference type="InterPro" id="IPR050203">
    <property type="entry name" value="Trp-tRNA_synthetase"/>
</dbReference>
<comment type="catalytic activity">
    <reaction evidence="10">
        <text>tRNA(Trp) + L-tryptophan + ATP = L-tryptophyl-tRNA(Trp) + AMP + diphosphate + H(+)</text>
        <dbReference type="Rhea" id="RHEA:24080"/>
        <dbReference type="Rhea" id="RHEA-COMP:9671"/>
        <dbReference type="Rhea" id="RHEA-COMP:9705"/>
        <dbReference type="ChEBI" id="CHEBI:15378"/>
        <dbReference type="ChEBI" id="CHEBI:30616"/>
        <dbReference type="ChEBI" id="CHEBI:33019"/>
        <dbReference type="ChEBI" id="CHEBI:57912"/>
        <dbReference type="ChEBI" id="CHEBI:78442"/>
        <dbReference type="ChEBI" id="CHEBI:78535"/>
        <dbReference type="ChEBI" id="CHEBI:456215"/>
        <dbReference type="EC" id="6.1.1.2"/>
    </reaction>
</comment>
<keyword evidence="8 11" id="KW-0030">Aminoacyl-tRNA synthetase</keyword>
<dbReference type="EC" id="6.1.1.2" evidence="3"/>
<evidence type="ECO:0000256" key="10">
    <source>
        <dbReference type="ARBA" id="ARBA00049929"/>
    </source>
</evidence>
<dbReference type="PROSITE" id="PS00178">
    <property type="entry name" value="AA_TRNA_LIGASE_I"/>
    <property type="match status" value="1"/>
</dbReference>
<dbReference type="Gene3D" id="1.10.240.10">
    <property type="entry name" value="Tyrosyl-Transfer RNA Synthetase"/>
    <property type="match status" value="1"/>
</dbReference>
<dbReference type="AlphaFoldDB" id="A0A6A5BMS0"/>
<dbReference type="Proteomes" id="UP000444721">
    <property type="component" value="Unassembled WGS sequence"/>
</dbReference>
<dbReference type="GO" id="GO:0005739">
    <property type="term" value="C:mitochondrion"/>
    <property type="evidence" value="ECO:0007669"/>
    <property type="project" value="UniProtKB-SubCell"/>
</dbReference>
<dbReference type="GO" id="GO:0004830">
    <property type="term" value="F:tryptophan-tRNA ligase activity"/>
    <property type="evidence" value="ECO:0007669"/>
    <property type="project" value="UniProtKB-EC"/>
</dbReference>
<organism evidence="12 13">
    <name type="scientific">Naegleria fowleri</name>
    <name type="common">Brain eating amoeba</name>
    <dbReference type="NCBI Taxonomy" id="5763"/>
    <lineage>
        <taxon>Eukaryota</taxon>
        <taxon>Discoba</taxon>
        <taxon>Heterolobosea</taxon>
        <taxon>Tetramitia</taxon>
        <taxon>Eutetramitia</taxon>
        <taxon>Vahlkampfiidae</taxon>
        <taxon>Naegleria</taxon>
    </lineage>
</organism>
<dbReference type="InterPro" id="IPR002306">
    <property type="entry name" value="Trp-tRNA-ligase"/>
</dbReference>
<keyword evidence="13" id="KW-1185">Reference proteome</keyword>
<dbReference type="InterPro" id="IPR002305">
    <property type="entry name" value="aa-tRNA-synth_Ic"/>
</dbReference>
<evidence type="ECO:0000313" key="12">
    <source>
        <dbReference type="EMBL" id="KAF0974209.1"/>
    </source>
</evidence>
<dbReference type="OMA" id="GWGQFKP"/>
<dbReference type="InterPro" id="IPR014729">
    <property type="entry name" value="Rossmann-like_a/b/a_fold"/>
</dbReference>
<protein>
    <recommendedName>
        <fullName evidence="3">tryptophan--tRNA ligase</fullName>
        <ecNumber evidence="3">6.1.1.2</ecNumber>
    </recommendedName>
    <alternativeName>
        <fullName evidence="9">Tryptophanyl-tRNA synthetase</fullName>
    </alternativeName>
</protein>
<evidence type="ECO:0000256" key="6">
    <source>
        <dbReference type="ARBA" id="ARBA00022840"/>
    </source>
</evidence>
<dbReference type="CDD" id="cd00806">
    <property type="entry name" value="TrpRS_core"/>
    <property type="match status" value="1"/>
</dbReference>
<name>A0A6A5BMS0_NAEFO</name>
<evidence type="ECO:0000256" key="1">
    <source>
        <dbReference type="ARBA" id="ARBA00004173"/>
    </source>
</evidence>
<keyword evidence="4 11" id="KW-0436">Ligase</keyword>
<dbReference type="PANTHER" id="PTHR43766:SF1">
    <property type="entry name" value="TRYPTOPHAN--TRNA LIGASE, MITOCHONDRIAL"/>
    <property type="match status" value="1"/>
</dbReference>
<accession>A0A6A5BMS0</accession>
<dbReference type="GO" id="GO:0006436">
    <property type="term" value="P:tryptophanyl-tRNA aminoacylation"/>
    <property type="evidence" value="ECO:0007669"/>
    <property type="project" value="InterPro"/>
</dbReference>
<comment type="caution">
    <text evidence="12">The sequence shown here is derived from an EMBL/GenBank/DDBJ whole genome shotgun (WGS) entry which is preliminary data.</text>
</comment>
<dbReference type="SUPFAM" id="SSF52374">
    <property type="entry name" value="Nucleotidylyl transferase"/>
    <property type="match status" value="2"/>
</dbReference>
<evidence type="ECO:0000256" key="3">
    <source>
        <dbReference type="ARBA" id="ARBA00013161"/>
    </source>
</evidence>
<proteinExistence type="inferred from homology"/>
<dbReference type="NCBIfam" id="TIGR00233">
    <property type="entry name" value="trpS"/>
    <property type="match status" value="1"/>
</dbReference>
<keyword evidence="6 11" id="KW-0067">ATP-binding</keyword>
<dbReference type="RefSeq" id="XP_044558922.1">
    <property type="nucleotide sequence ID" value="XM_044710495.1"/>
</dbReference>
<dbReference type="InterPro" id="IPR024109">
    <property type="entry name" value="Trp-tRNA-ligase_bac-type"/>
</dbReference>
<evidence type="ECO:0000256" key="11">
    <source>
        <dbReference type="RuleBase" id="RU363036"/>
    </source>
</evidence>
<dbReference type="EMBL" id="VFQX01000053">
    <property type="protein sequence ID" value="KAF0974209.1"/>
    <property type="molecule type" value="Genomic_DNA"/>
</dbReference>
<dbReference type="OrthoDB" id="15808at2759"/>
<dbReference type="VEuPathDB" id="AmoebaDB:FDP41_006819"/>
<dbReference type="PANTHER" id="PTHR43766">
    <property type="entry name" value="TRYPTOPHAN--TRNA LIGASE, MITOCHONDRIAL"/>
    <property type="match status" value="1"/>
</dbReference>
<comment type="similarity">
    <text evidence="2 11">Belongs to the class-I aminoacyl-tRNA synthetase family.</text>
</comment>
<dbReference type="HAMAP" id="MF_00140_B">
    <property type="entry name" value="Trp_tRNA_synth_B"/>
    <property type="match status" value="1"/>
</dbReference>
<dbReference type="Pfam" id="PF00579">
    <property type="entry name" value="tRNA-synt_1b"/>
    <property type="match status" value="2"/>
</dbReference>
<reference evidence="12 13" key="1">
    <citation type="journal article" date="2019" name="Sci. Rep.">
        <title>Nanopore sequencing improves the draft genome of the human pathogenic amoeba Naegleria fowleri.</title>
        <authorList>
            <person name="Liechti N."/>
            <person name="Schurch N."/>
            <person name="Bruggmann R."/>
            <person name="Wittwer M."/>
        </authorList>
    </citation>
    <scope>NUCLEOTIDE SEQUENCE [LARGE SCALE GENOMIC DNA]</scope>
    <source>
        <strain evidence="12 13">ATCC 30894</strain>
    </source>
</reference>
<keyword evidence="7 11" id="KW-0648">Protein biosynthesis</keyword>
<dbReference type="GO" id="GO:0005524">
    <property type="term" value="F:ATP binding"/>
    <property type="evidence" value="ECO:0007669"/>
    <property type="project" value="UniProtKB-KW"/>
</dbReference>